<protein>
    <submittedName>
        <fullName evidence="4">Extracellular solute-binding protein</fullName>
    </submittedName>
</protein>
<proteinExistence type="inferred from homology"/>
<evidence type="ECO:0000256" key="1">
    <source>
        <dbReference type="ARBA" id="ARBA00004418"/>
    </source>
</evidence>
<reference evidence="4" key="1">
    <citation type="submission" date="2023-06" db="EMBL/GenBank/DDBJ databases">
        <authorList>
            <person name="Jiang Y."/>
            <person name="Liu Q."/>
        </authorList>
    </citation>
    <scope>NUCLEOTIDE SEQUENCE</scope>
    <source>
        <strain evidence="4">CGMCC 1.12090</strain>
    </source>
</reference>
<dbReference type="EMBL" id="JAUKVY010000012">
    <property type="protein sequence ID" value="MDO1534069.1"/>
    <property type="molecule type" value="Genomic_DNA"/>
</dbReference>
<dbReference type="RefSeq" id="WP_301811294.1">
    <property type="nucleotide sequence ID" value="NZ_JAUJZH010000012.1"/>
</dbReference>
<dbReference type="InterPro" id="IPR006059">
    <property type="entry name" value="SBP"/>
</dbReference>
<feature type="chain" id="PRO_5046077225" evidence="3">
    <location>
        <begin position="36"/>
        <end position="421"/>
    </location>
</feature>
<dbReference type="PROSITE" id="PS51318">
    <property type="entry name" value="TAT"/>
    <property type="match status" value="1"/>
</dbReference>
<organism evidence="4 5">
    <name type="scientific">Variovorax ginsengisoli</name>
    <dbReference type="NCBI Taxonomy" id="363844"/>
    <lineage>
        <taxon>Bacteria</taxon>
        <taxon>Pseudomonadati</taxon>
        <taxon>Pseudomonadota</taxon>
        <taxon>Betaproteobacteria</taxon>
        <taxon>Burkholderiales</taxon>
        <taxon>Comamonadaceae</taxon>
        <taxon>Variovorax</taxon>
    </lineage>
</organism>
<dbReference type="InterPro" id="IPR006311">
    <property type="entry name" value="TAT_signal"/>
</dbReference>
<name>A0ABT8S572_9BURK</name>
<comment type="caution">
    <text evidence="4">The sequence shown here is derived from an EMBL/GenBank/DDBJ whole genome shotgun (WGS) entry which is preliminary data.</text>
</comment>
<dbReference type="PANTHER" id="PTHR43649">
    <property type="entry name" value="ARABINOSE-BINDING PROTEIN-RELATED"/>
    <property type="match status" value="1"/>
</dbReference>
<evidence type="ECO:0000256" key="2">
    <source>
        <dbReference type="ARBA" id="ARBA00008520"/>
    </source>
</evidence>
<sequence length="421" mass="46018">MSLVNAGRRRALKGLSAAAATFGAGAIALPRSALAADQIQLISHRYPALEFWAGKMKTALPGVDVNAQLMPFEKMGELVTIAMSSKASTFDIVYVIDSSVASYARNGWLRPLDDLWAKYKNEFNLGDFSDAAMKMCSYNGRIYALPGTVNVMMLYYRKDLLDAAGKPLPRSVAEYQALAKALNSPARAGAISCLKPTDATMNEAHWYMNTIGQGWFDSNWKPIFNNEAGVRAIEALKESTRAAQRGFATAANDECTIALQQDAAAMGMQWATRARSVDDPKQSRAAGKFEWAPMPQGHARVLADGYAISAFSKQDPDQLFRIMATATREANMREAAGMLVPPRKALLNDPELRAKNRFYPAAAQAIETGTPFPALPEFYAVGEFVSRRILQAVTGEMSTKQAMDEAAGETEAYLKGRGYYR</sequence>
<dbReference type="Proteomes" id="UP001169027">
    <property type="component" value="Unassembled WGS sequence"/>
</dbReference>
<dbReference type="Pfam" id="PF01547">
    <property type="entry name" value="SBP_bac_1"/>
    <property type="match status" value="1"/>
</dbReference>
<evidence type="ECO:0000256" key="3">
    <source>
        <dbReference type="SAM" id="SignalP"/>
    </source>
</evidence>
<comment type="subcellular location">
    <subcellularLocation>
        <location evidence="1">Periplasm</location>
    </subcellularLocation>
</comment>
<dbReference type="PANTHER" id="PTHR43649:SF12">
    <property type="entry name" value="DIACETYLCHITOBIOSE BINDING PROTEIN DASA"/>
    <property type="match status" value="1"/>
</dbReference>
<feature type="signal peptide" evidence="3">
    <location>
        <begin position="1"/>
        <end position="35"/>
    </location>
</feature>
<comment type="similarity">
    <text evidence="2">Belongs to the bacterial solute-binding protein 1 family.</text>
</comment>
<evidence type="ECO:0000313" key="4">
    <source>
        <dbReference type="EMBL" id="MDO1534069.1"/>
    </source>
</evidence>
<keyword evidence="5" id="KW-1185">Reference proteome</keyword>
<evidence type="ECO:0000313" key="5">
    <source>
        <dbReference type="Proteomes" id="UP001169027"/>
    </source>
</evidence>
<gene>
    <name evidence="4" type="ORF">Q2T77_17415</name>
</gene>
<dbReference type="SUPFAM" id="SSF53850">
    <property type="entry name" value="Periplasmic binding protein-like II"/>
    <property type="match status" value="1"/>
</dbReference>
<dbReference type="InterPro" id="IPR050490">
    <property type="entry name" value="Bact_solute-bd_prot1"/>
</dbReference>
<accession>A0ABT8S572</accession>
<keyword evidence="3" id="KW-0732">Signal</keyword>
<dbReference type="Gene3D" id="3.40.190.10">
    <property type="entry name" value="Periplasmic binding protein-like II"/>
    <property type="match status" value="2"/>
</dbReference>